<dbReference type="EC" id="3.1.26.4" evidence="3"/>
<dbReference type="InterPro" id="IPR002156">
    <property type="entry name" value="RNaseH_domain"/>
</dbReference>
<gene>
    <name evidence="9" type="ORF">GcM1_209035</name>
</gene>
<dbReference type="SUPFAM" id="SSF53098">
    <property type="entry name" value="Ribonuclease H-like"/>
    <property type="match status" value="1"/>
</dbReference>
<proteinExistence type="inferred from homology"/>
<accession>A0A420IVX0</accession>
<dbReference type="InterPro" id="IPR050092">
    <property type="entry name" value="RNase_H"/>
</dbReference>
<evidence type="ECO:0000256" key="1">
    <source>
        <dbReference type="ARBA" id="ARBA00000077"/>
    </source>
</evidence>
<evidence type="ECO:0000256" key="6">
    <source>
        <dbReference type="ARBA" id="ARBA00022759"/>
    </source>
</evidence>
<dbReference type="PANTHER" id="PTHR10642">
    <property type="entry name" value="RIBONUCLEASE H1"/>
    <property type="match status" value="1"/>
</dbReference>
<comment type="caution">
    <text evidence="9">The sequence shown here is derived from an EMBL/GenBank/DDBJ whole genome shotgun (WGS) entry which is preliminary data.</text>
</comment>
<dbReference type="InterPro" id="IPR012337">
    <property type="entry name" value="RNaseH-like_sf"/>
</dbReference>
<reference evidence="9 10" key="1">
    <citation type="journal article" date="2018" name="BMC Genomics">
        <title>Comparative genome analyses reveal sequence features reflecting distinct modes of host-adaptation between dicot and monocot powdery mildew.</title>
        <authorList>
            <person name="Wu Y."/>
            <person name="Ma X."/>
            <person name="Pan Z."/>
            <person name="Kale S.D."/>
            <person name="Song Y."/>
            <person name="King H."/>
            <person name="Zhang Q."/>
            <person name="Presley C."/>
            <person name="Deng X."/>
            <person name="Wei C.I."/>
            <person name="Xiao S."/>
        </authorList>
    </citation>
    <scope>NUCLEOTIDE SEQUENCE [LARGE SCALE GENOMIC DNA]</scope>
    <source>
        <strain evidence="9">UMSG1</strain>
    </source>
</reference>
<keyword evidence="4" id="KW-0540">Nuclease</keyword>
<dbReference type="Proteomes" id="UP000285326">
    <property type="component" value="Unassembled WGS sequence"/>
</dbReference>
<dbReference type="PANTHER" id="PTHR10642:SF26">
    <property type="entry name" value="RIBONUCLEASE H1"/>
    <property type="match status" value="1"/>
</dbReference>
<feature type="domain" description="RNase H type-1" evidence="8">
    <location>
        <begin position="1"/>
        <end position="162"/>
    </location>
</feature>
<evidence type="ECO:0000256" key="2">
    <source>
        <dbReference type="ARBA" id="ARBA00005300"/>
    </source>
</evidence>
<dbReference type="InterPro" id="IPR036397">
    <property type="entry name" value="RNaseH_sf"/>
</dbReference>
<sequence length="165" mass="18548">MVYKMRIYVDGVCRGNGRPGSIGAAAAVFELPHGRQTTYSCILPSRPTPTNQRAEITAIIIALEEALERYERLRMAPLLDVTIYSDSKYAIGCMREWVTKWCQNGWINAAGRAVANRDLIQKANRLDEKLCDLGTVEYVWIPREENVDADEACNDALDGAFYDLN</sequence>
<dbReference type="GO" id="GO:0003676">
    <property type="term" value="F:nucleic acid binding"/>
    <property type="evidence" value="ECO:0007669"/>
    <property type="project" value="InterPro"/>
</dbReference>
<dbReference type="PROSITE" id="PS50879">
    <property type="entry name" value="RNASE_H_1"/>
    <property type="match status" value="1"/>
</dbReference>
<keyword evidence="7" id="KW-0378">Hydrolase</keyword>
<evidence type="ECO:0000256" key="4">
    <source>
        <dbReference type="ARBA" id="ARBA00022722"/>
    </source>
</evidence>
<dbReference type="EMBL" id="MCBS01020919">
    <property type="protein sequence ID" value="RKF78687.1"/>
    <property type="molecule type" value="Genomic_DNA"/>
</dbReference>
<dbReference type="Pfam" id="PF00075">
    <property type="entry name" value="RNase_H"/>
    <property type="match status" value="1"/>
</dbReference>
<evidence type="ECO:0000313" key="10">
    <source>
        <dbReference type="Proteomes" id="UP000285326"/>
    </source>
</evidence>
<organism evidence="9 10">
    <name type="scientific">Golovinomyces cichoracearum</name>
    <dbReference type="NCBI Taxonomy" id="62708"/>
    <lineage>
        <taxon>Eukaryota</taxon>
        <taxon>Fungi</taxon>
        <taxon>Dikarya</taxon>
        <taxon>Ascomycota</taxon>
        <taxon>Pezizomycotina</taxon>
        <taxon>Leotiomycetes</taxon>
        <taxon>Erysiphales</taxon>
        <taxon>Erysiphaceae</taxon>
        <taxon>Golovinomyces</taxon>
    </lineage>
</organism>
<evidence type="ECO:0000256" key="5">
    <source>
        <dbReference type="ARBA" id="ARBA00022723"/>
    </source>
</evidence>
<dbReference type="Gene3D" id="3.30.420.10">
    <property type="entry name" value="Ribonuclease H-like superfamily/Ribonuclease H"/>
    <property type="match status" value="1"/>
</dbReference>
<protein>
    <recommendedName>
        <fullName evidence="3">ribonuclease H</fullName>
        <ecNumber evidence="3">3.1.26.4</ecNumber>
    </recommendedName>
</protein>
<dbReference type="GO" id="GO:0004523">
    <property type="term" value="F:RNA-DNA hybrid ribonuclease activity"/>
    <property type="evidence" value="ECO:0007669"/>
    <property type="project" value="UniProtKB-EC"/>
</dbReference>
<evidence type="ECO:0000256" key="3">
    <source>
        <dbReference type="ARBA" id="ARBA00012180"/>
    </source>
</evidence>
<dbReference type="GO" id="GO:0046872">
    <property type="term" value="F:metal ion binding"/>
    <property type="evidence" value="ECO:0007669"/>
    <property type="project" value="UniProtKB-KW"/>
</dbReference>
<comment type="similarity">
    <text evidence="2">Belongs to the RNase H family.</text>
</comment>
<evidence type="ECO:0000313" key="9">
    <source>
        <dbReference type="EMBL" id="RKF78687.1"/>
    </source>
</evidence>
<evidence type="ECO:0000256" key="7">
    <source>
        <dbReference type="ARBA" id="ARBA00022801"/>
    </source>
</evidence>
<name>A0A420IVX0_9PEZI</name>
<dbReference type="GO" id="GO:0043137">
    <property type="term" value="P:DNA replication, removal of RNA primer"/>
    <property type="evidence" value="ECO:0007669"/>
    <property type="project" value="TreeGrafter"/>
</dbReference>
<evidence type="ECO:0000259" key="8">
    <source>
        <dbReference type="PROSITE" id="PS50879"/>
    </source>
</evidence>
<comment type="catalytic activity">
    <reaction evidence="1">
        <text>Endonucleolytic cleavage to 5'-phosphomonoester.</text>
        <dbReference type="EC" id="3.1.26.4"/>
    </reaction>
</comment>
<keyword evidence="6" id="KW-0255">Endonuclease</keyword>
<keyword evidence="5" id="KW-0479">Metal-binding</keyword>
<dbReference type="AlphaFoldDB" id="A0A420IVX0"/>